<dbReference type="Gene3D" id="1.10.10.10">
    <property type="entry name" value="Winged helix-like DNA-binding domain superfamily/Winged helix DNA-binding domain"/>
    <property type="match status" value="1"/>
</dbReference>
<dbReference type="KEGG" id="psuu:Psuf_021780"/>
<dbReference type="PANTHER" id="PTHR33169">
    <property type="entry name" value="PADR-FAMILY TRANSCRIPTIONAL REGULATOR"/>
    <property type="match status" value="1"/>
</dbReference>
<protein>
    <submittedName>
        <fullName evidence="2">Transcriptional regulator</fullName>
    </submittedName>
</protein>
<dbReference type="PANTHER" id="PTHR33169:SF14">
    <property type="entry name" value="TRANSCRIPTIONAL REGULATOR RV3488"/>
    <property type="match status" value="1"/>
</dbReference>
<gene>
    <name evidence="2" type="ORF">Psuf_021780</name>
</gene>
<dbReference type="InterPro" id="IPR005149">
    <property type="entry name" value="Tscrpt_reg_PadR_N"/>
</dbReference>
<reference evidence="2 3" key="2">
    <citation type="submission" date="2020-03" db="EMBL/GenBank/DDBJ databases">
        <authorList>
            <person name="Ichikawa N."/>
            <person name="Kimura A."/>
            <person name="Kitahashi Y."/>
            <person name="Uohara A."/>
        </authorList>
    </citation>
    <scope>NUCLEOTIDE SEQUENCE [LARGE SCALE GENOMIC DNA]</scope>
    <source>
        <strain evidence="2 3">NBRC 105367</strain>
    </source>
</reference>
<dbReference type="EMBL" id="AP022871">
    <property type="protein sequence ID" value="BCB84865.1"/>
    <property type="molecule type" value="Genomic_DNA"/>
</dbReference>
<dbReference type="SUPFAM" id="SSF46785">
    <property type="entry name" value="Winged helix' DNA-binding domain"/>
    <property type="match status" value="1"/>
</dbReference>
<organism evidence="2 3">
    <name type="scientific">Phytohabitans suffuscus</name>
    <dbReference type="NCBI Taxonomy" id="624315"/>
    <lineage>
        <taxon>Bacteria</taxon>
        <taxon>Bacillati</taxon>
        <taxon>Actinomycetota</taxon>
        <taxon>Actinomycetes</taxon>
        <taxon>Micromonosporales</taxon>
        <taxon>Micromonosporaceae</taxon>
    </lineage>
</organism>
<sequence length="121" mass="13525">MEQGWPAQWLKGILELCVLAVVAQEDTYGYAIAQRLEQGGLGPVRGGTLYPVLLRLETDGLVASWWVEGEGGPRRKFFRATQKGRRNLAQRTADWQAFTATTLHLLPVHVSPDTQRDPRPS</sequence>
<proteinExistence type="predicted"/>
<keyword evidence="3" id="KW-1185">Reference proteome</keyword>
<evidence type="ECO:0000313" key="3">
    <source>
        <dbReference type="Proteomes" id="UP000503011"/>
    </source>
</evidence>
<accession>A0A6F8YFG4</accession>
<name>A0A6F8YFG4_9ACTN</name>
<reference evidence="2 3" key="1">
    <citation type="submission" date="2020-03" db="EMBL/GenBank/DDBJ databases">
        <title>Whole genome shotgun sequence of Phytohabitans suffuscus NBRC 105367.</title>
        <authorList>
            <person name="Komaki H."/>
            <person name="Tamura T."/>
        </authorList>
    </citation>
    <scope>NUCLEOTIDE SEQUENCE [LARGE SCALE GENOMIC DNA]</scope>
    <source>
        <strain evidence="2 3">NBRC 105367</strain>
    </source>
</reference>
<dbReference type="InterPro" id="IPR036388">
    <property type="entry name" value="WH-like_DNA-bd_sf"/>
</dbReference>
<evidence type="ECO:0000313" key="2">
    <source>
        <dbReference type="EMBL" id="BCB84865.1"/>
    </source>
</evidence>
<dbReference type="InterPro" id="IPR036390">
    <property type="entry name" value="WH_DNA-bd_sf"/>
</dbReference>
<feature type="domain" description="Transcription regulator PadR N-terminal" evidence="1">
    <location>
        <begin position="18"/>
        <end position="89"/>
    </location>
</feature>
<dbReference type="Proteomes" id="UP000503011">
    <property type="component" value="Chromosome"/>
</dbReference>
<dbReference type="AlphaFoldDB" id="A0A6F8YFG4"/>
<dbReference type="Pfam" id="PF03551">
    <property type="entry name" value="PadR"/>
    <property type="match status" value="1"/>
</dbReference>
<evidence type="ECO:0000259" key="1">
    <source>
        <dbReference type="Pfam" id="PF03551"/>
    </source>
</evidence>
<dbReference type="InterPro" id="IPR052509">
    <property type="entry name" value="Metal_resp_DNA-bind_regulator"/>
</dbReference>
<dbReference type="RefSeq" id="WP_173156254.1">
    <property type="nucleotide sequence ID" value="NZ_AP022871.1"/>
</dbReference>